<dbReference type="CDD" id="cd02440">
    <property type="entry name" value="AdoMet_MTases"/>
    <property type="match status" value="1"/>
</dbReference>
<evidence type="ECO:0000256" key="1">
    <source>
        <dbReference type="ARBA" id="ARBA00001954"/>
    </source>
</evidence>
<dbReference type="AlphaFoldDB" id="A0A1B0D934"/>
<dbReference type="InterPro" id="IPR051422">
    <property type="entry name" value="AlkB_tRNA_MeTrf/Diox"/>
</dbReference>
<dbReference type="InterPro" id="IPR013216">
    <property type="entry name" value="Methyltransf_11"/>
</dbReference>
<evidence type="ECO:0000313" key="8">
    <source>
        <dbReference type="Proteomes" id="UP000092462"/>
    </source>
</evidence>
<dbReference type="InterPro" id="IPR012677">
    <property type="entry name" value="Nucleotide-bd_a/b_plait_sf"/>
</dbReference>
<dbReference type="GO" id="GO:0030488">
    <property type="term" value="P:tRNA methylation"/>
    <property type="evidence" value="ECO:0007669"/>
    <property type="project" value="TreeGrafter"/>
</dbReference>
<protein>
    <recommendedName>
        <fullName evidence="6">Fe2OG dioxygenase domain-containing protein</fullName>
    </recommendedName>
</protein>
<reference evidence="7" key="1">
    <citation type="submission" date="2022-08" db="UniProtKB">
        <authorList>
            <consortium name="EnsemblMetazoa"/>
        </authorList>
    </citation>
    <scope>IDENTIFICATION</scope>
    <source>
        <strain evidence="7">Israel</strain>
    </source>
</reference>
<dbReference type="Proteomes" id="UP000092462">
    <property type="component" value="Unassembled WGS sequence"/>
</dbReference>
<dbReference type="Gene3D" id="3.40.50.150">
    <property type="entry name" value="Vaccinia Virus protein VP39"/>
    <property type="match status" value="1"/>
</dbReference>
<proteinExistence type="predicted"/>
<keyword evidence="4" id="KW-0862">Zinc</keyword>
<organism evidence="7 8">
    <name type="scientific">Phlebotomus papatasi</name>
    <name type="common">Sandfly</name>
    <dbReference type="NCBI Taxonomy" id="29031"/>
    <lineage>
        <taxon>Eukaryota</taxon>
        <taxon>Metazoa</taxon>
        <taxon>Ecdysozoa</taxon>
        <taxon>Arthropoda</taxon>
        <taxon>Hexapoda</taxon>
        <taxon>Insecta</taxon>
        <taxon>Pterygota</taxon>
        <taxon>Neoptera</taxon>
        <taxon>Endopterygota</taxon>
        <taxon>Diptera</taxon>
        <taxon>Nematocera</taxon>
        <taxon>Psychodoidea</taxon>
        <taxon>Psychodidae</taxon>
        <taxon>Phlebotomus</taxon>
        <taxon>Phlebotomus</taxon>
    </lineage>
</organism>
<evidence type="ECO:0000256" key="5">
    <source>
        <dbReference type="ARBA" id="ARBA00022884"/>
    </source>
</evidence>
<dbReference type="GO" id="GO:0008757">
    <property type="term" value="F:S-adenosylmethionine-dependent methyltransferase activity"/>
    <property type="evidence" value="ECO:0007669"/>
    <property type="project" value="InterPro"/>
</dbReference>
<dbReference type="VEuPathDB" id="VectorBase:PPAI004146"/>
<dbReference type="InterPro" id="IPR005123">
    <property type="entry name" value="Oxoglu/Fe-dep_dioxygenase_dom"/>
</dbReference>
<keyword evidence="2" id="KW-0489">Methyltransferase</keyword>
<dbReference type="InterPro" id="IPR037151">
    <property type="entry name" value="AlkB-like_sf"/>
</dbReference>
<keyword evidence="3" id="KW-0808">Transferase</keyword>
<evidence type="ECO:0000256" key="3">
    <source>
        <dbReference type="ARBA" id="ARBA00022679"/>
    </source>
</evidence>
<dbReference type="PROSITE" id="PS51471">
    <property type="entry name" value="FE2OG_OXY"/>
    <property type="match status" value="1"/>
</dbReference>
<feature type="domain" description="Fe2OG dioxygenase" evidence="6">
    <location>
        <begin position="215"/>
        <end position="323"/>
    </location>
</feature>
<keyword evidence="8" id="KW-1185">Reference proteome</keyword>
<dbReference type="PANTHER" id="PTHR13069">
    <property type="entry name" value="ALKYLATED DNA REPAIR PROTEIN ALKB HOMOLOG 8"/>
    <property type="match status" value="1"/>
</dbReference>
<evidence type="ECO:0000259" key="6">
    <source>
        <dbReference type="PROSITE" id="PS51471"/>
    </source>
</evidence>
<dbReference type="Pfam" id="PF13532">
    <property type="entry name" value="2OG-FeII_Oxy_2"/>
    <property type="match status" value="1"/>
</dbReference>
<dbReference type="GO" id="GO:0005634">
    <property type="term" value="C:nucleus"/>
    <property type="evidence" value="ECO:0007669"/>
    <property type="project" value="TreeGrafter"/>
</dbReference>
<dbReference type="Pfam" id="PF08241">
    <property type="entry name" value="Methyltransf_11"/>
    <property type="match status" value="1"/>
</dbReference>
<dbReference type="PANTHER" id="PTHR13069:SF21">
    <property type="entry name" value="ALKYLATED DNA REPAIR PROTEIN ALKB HOMOLOG 8"/>
    <property type="match status" value="1"/>
</dbReference>
<dbReference type="InterPro" id="IPR027450">
    <property type="entry name" value="AlkB-like"/>
</dbReference>
<dbReference type="GO" id="GO:0002098">
    <property type="term" value="P:tRNA wobble uridine modification"/>
    <property type="evidence" value="ECO:0007669"/>
    <property type="project" value="TreeGrafter"/>
</dbReference>
<dbReference type="InterPro" id="IPR035979">
    <property type="entry name" value="RBD_domain_sf"/>
</dbReference>
<dbReference type="GO" id="GO:0000049">
    <property type="term" value="F:tRNA binding"/>
    <property type="evidence" value="ECO:0007669"/>
    <property type="project" value="TreeGrafter"/>
</dbReference>
<dbReference type="SUPFAM" id="SSF54928">
    <property type="entry name" value="RNA-binding domain, RBD"/>
    <property type="match status" value="1"/>
</dbReference>
<dbReference type="EMBL" id="AJVK01012889">
    <property type="status" value="NOT_ANNOTATED_CDS"/>
    <property type="molecule type" value="Genomic_DNA"/>
</dbReference>
<evidence type="ECO:0000313" key="7">
    <source>
        <dbReference type="EnsemblMetazoa" id="PPAI004146-PA"/>
    </source>
</evidence>
<comment type="cofactor">
    <cofactor evidence="1">
        <name>Fe(2+)</name>
        <dbReference type="ChEBI" id="CHEBI:29033"/>
    </cofactor>
</comment>
<dbReference type="SUPFAM" id="SSF53335">
    <property type="entry name" value="S-adenosyl-L-methionine-dependent methyltransferases"/>
    <property type="match status" value="1"/>
</dbReference>
<dbReference type="GO" id="GO:0106335">
    <property type="term" value="F:tRNA (5-carboxymethyluridine(34)-5-O)-methyltransferase activity"/>
    <property type="evidence" value="ECO:0007669"/>
    <property type="project" value="TreeGrafter"/>
</dbReference>
<evidence type="ECO:0000256" key="4">
    <source>
        <dbReference type="ARBA" id="ARBA00022833"/>
    </source>
</evidence>
<keyword evidence="5" id="KW-0694">RNA-binding</keyword>
<name>A0A1B0D934_PHLPP</name>
<evidence type="ECO:0000256" key="2">
    <source>
        <dbReference type="ARBA" id="ARBA00022603"/>
    </source>
</evidence>
<dbReference type="SUPFAM" id="SSF51197">
    <property type="entry name" value="Clavaminate synthase-like"/>
    <property type="match status" value="1"/>
</dbReference>
<sequence length="603" mass="68700">MSIQQCKKILRKTKRCQSIIEQDTGIKCTDTADLMHVLQNLVICNAGLSTGLRPQGVLETIGNVGNVSEIIMLPGKSFCFLSCPTIDDSQRIFDRLHGKAKLGQNQGVVYLSFCKDLPKFENPWDSSISPLGLIVIRDFISEEEEEILQKCVNWSEGENSGKELKHRQVKHFGYEFRYGTNDVDSDKPLMEKIPEECQILWQRMQEKHPDIDWPIPDQLTVNKYSPGQGIPPHCDTHSAFSGPIVSLSLGSDVVMDFRSASGENSSVFLPRRSLLLMTGESRYNWTHGITPRCMDIVPSGSDNASLTVLKRSTRISFTFRKLRQGECDCNYARFCDTKKRQREEKSLELAEIAAKVEEENVHKIYNEIAQHFSETRHSPWPKVAEFIANLPVGSSLVDIGCGNGKYLVAREDIVKIGCDRSEGLLKVCQERQLNSFLCDCLELPIRDSSVSACISIAVIHHLASEERRIQAVKEMGRILERSGRGLIYVWAKNQEADKKKSSYLRQNRKLNKKPIEEVPESENQQNDEELPLPIHTNRTQFLHRDILVPWKLRDGSDNPKTFLRFYHVFEEGELEELCSKVNGIKVTQSYYDQGNWCAIFEKI</sequence>
<dbReference type="EnsemblMetazoa" id="PPAI004146-RA">
    <property type="protein sequence ID" value="PPAI004146-PA"/>
    <property type="gene ID" value="PPAI004146"/>
</dbReference>
<dbReference type="InterPro" id="IPR029063">
    <property type="entry name" value="SAM-dependent_MTases_sf"/>
</dbReference>
<accession>A0A1B0D934</accession>
<dbReference type="VEuPathDB" id="VectorBase:PPAPM1_004759"/>
<dbReference type="Gene3D" id="2.60.120.590">
    <property type="entry name" value="Alpha-ketoglutarate-dependent dioxygenase AlkB-like"/>
    <property type="match status" value="1"/>
</dbReference>
<dbReference type="GO" id="GO:0005737">
    <property type="term" value="C:cytoplasm"/>
    <property type="evidence" value="ECO:0007669"/>
    <property type="project" value="TreeGrafter"/>
</dbReference>
<dbReference type="Gene3D" id="3.30.70.330">
    <property type="match status" value="1"/>
</dbReference>